<accession>A0ABT6NFL6</accession>
<evidence type="ECO:0000313" key="2">
    <source>
        <dbReference type="EMBL" id="MDH8679209.1"/>
    </source>
</evidence>
<dbReference type="RefSeq" id="WP_281095103.1">
    <property type="nucleotide sequence ID" value="NZ_JARYZI010000010.1"/>
</dbReference>
<protein>
    <submittedName>
        <fullName evidence="2">DUF3343 domain-containing protein</fullName>
    </submittedName>
</protein>
<keyword evidence="3" id="KW-1185">Reference proteome</keyword>
<dbReference type="InterPro" id="IPR021778">
    <property type="entry name" value="Se/S_carrier-like"/>
</dbReference>
<evidence type="ECO:0000259" key="1">
    <source>
        <dbReference type="Pfam" id="PF11823"/>
    </source>
</evidence>
<reference evidence="2 3" key="1">
    <citation type="submission" date="2023-04" db="EMBL/GenBank/DDBJ databases">
        <title>Fusibacter bizertensis strain WBS, isolated from littoral bottom sediments of the Arctic seas - biochemical and genomic analysis.</title>
        <authorList>
            <person name="Brioukhanov A.L."/>
        </authorList>
    </citation>
    <scope>NUCLEOTIDE SEQUENCE [LARGE SCALE GENOMIC DNA]</scope>
    <source>
        <strain evidence="2 3">WBS</strain>
    </source>
</reference>
<evidence type="ECO:0000313" key="3">
    <source>
        <dbReference type="Proteomes" id="UP001158045"/>
    </source>
</evidence>
<feature type="domain" description="Putative Se/S carrier protein-like" evidence="1">
    <location>
        <begin position="5"/>
        <end position="71"/>
    </location>
</feature>
<dbReference type="Pfam" id="PF11823">
    <property type="entry name" value="Se_S_carrier"/>
    <property type="match status" value="1"/>
</dbReference>
<comment type="caution">
    <text evidence="2">The sequence shown here is derived from an EMBL/GenBank/DDBJ whole genome shotgun (WGS) entry which is preliminary data.</text>
</comment>
<proteinExistence type="predicted"/>
<dbReference type="Proteomes" id="UP001158045">
    <property type="component" value="Unassembled WGS sequence"/>
</dbReference>
<sequence length="89" mass="10288">MEKTYMIIAFSSTHQAIHFEKKLLPQFAIELIPTPRGITASCGLSLKFERDDLQSVLKVLEDEEKTGLQLYQFISDAQQQKIIKMEWEA</sequence>
<name>A0ABT6NFL6_9FIRM</name>
<gene>
    <name evidence="2" type="ORF">QE109_13715</name>
</gene>
<dbReference type="EMBL" id="JARYZI010000010">
    <property type="protein sequence ID" value="MDH8679209.1"/>
    <property type="molecule type" value="Genomic_DNA"/>
</dbReference>
<organism evidence="2 3">
    <name type="scientific">Fusibacter bizertensis</name>
    <dbReference type="NCBI Taxonomy" id="1488331"/>
    <lineage>
        <taxon>Bacteria</taxon>
        <taxon>Bacillati</taxon>
        <taxon>Bacillota</taxon>
        <taxon>Clostridia</taxon>
        <taxon>Eubacteriales</taxon>
        <taxon>Eubacteriales Family XII. Incertae Sedis</taxon>
        <taxon>Fusibacter</taxon>
    </lineage>
</organism>